<dbReference type="EMBL" id="OA887093">
    <property type="protein sequence ID" value="CAD7283235.1"/>
    <property type="molecule type" value="Genomic_DNA"/>
</dbReference>
<accession>A0A7R9BZ66</accession>
<keyword evidence="1" id="KW-0472">Membrane</keyword>
<evidence type="ECO:0000256" key="1">
    <source>
        <dbReference type="SAM" id="Phobius"/>
    </source>
</evidence>
<feature type="transmembrane region" description="Helical" evidence="1">
    <location>
        <begin position="7"/>
        <end position="30"/>
    </location>
</feature>
<dbReference type="AlphaFoldDB" id="A0A7R9BZ66"/>
<dbReference type="Proteomes" id="UP000678499">
    <property type="component" value="Unassembled WGS sequence"/>
</dbReference>
<sequence length="204" mass="21828">MTSKGRIVVLIFANFFADFIAAAPVTYWALGAAPNFFVGDSAVQQTWMDGLAQCIARLLPTSHLKCVNTLISVSSTTNDANLQNLVCRAASNVNNCNNCLTTLGAMPNFFVGDSAVQQTWMDGLAQCIAQFLPSSHLKCVNTLISASTTVTTSDGQQVRTGTVASNGIFGLIRSIISTLNVLDFRWVKMIQAQNCIILANIGLS</sequence>
<evidence type="ECO:0000313" key="3">
    <source>
        <dbReference type="Proteomes" id="UP000678499"/>
    </source>
</evidence>
<reference evidence="2" key="1">
    <citation type="submission" date="2020-11" db="EMBL/GenBank/DDBJ databases">
        <authorList>
            <person name="Tran Van P."/>
        </authorList>
    </citation>
    <scope>NUCLEOTIDE SEQUENCE</scope>
</reference>
<keyword evidence="3" id="KW-1185">Reference proteome</keyword>
<keyword evidence="1" id="KW-0812">Transmembrane</keyword>
<keyword evidence="1" id="KW-1133">Transmembrane helix</keyword>
<gene>
    <name evidence="2" type="ORF">NMOB1V02_LOCUS10851</name>
</gene>
<evidence type="ECO:0000313" key="2">
    <source>
        <dbReference type="EMBL" id="CAD7283235.1"/>
    </source>
</evidence>
<proteinExistence type="predicted"/>
<dbReference type="EMBL" id="CAJPEX010005056">
    <property type="protein sequence ID" value="CAG0923387.1"/>
    <property type="molecule type" value="Genomic_DNA"/>
</dbReference>
<name>A0A7R9BZ66_9CRUS</name>
<organism evidence="2">
    <name type="scientific">Notodromas monacha</name>
    <dbReference type="NCBI Taxonomy" id="399045"/>
    <lineage>
        <taxon>Eukaryota</taxon>
        <taxon>Metazoa</taxon>
        <taxon>Ecdysozoa</taxon>
        <taxon>Arthropoda</taxon>
        <taxon>Crustacea</taxon>
        <taxon>Oligostraca</taxon>
        <taxon>Ostracoda</taxon>
        <taxon>Podocopa</taxon>
        <taxon>Podocopida</taxon>
        <taxon>Cypridocopina</taxon>
        <taxon>Cypridoidea</taxon>
        <taxon>Cyprididae</taxon>
        <taxon>Notodromas</taxon>
    </lineage>
</organism>
<protein>
    <submittedName>
        <fullName evidence="2">Uncharacterized protein</fullName>
    </submittedName>
</protein>